<dbReference type="Pfam" id="PF00589">
    <property type="entry name" value="Phage_integrase"/>
    <property type="match status" value="1"/>
</dbReference>
<protein>
    <submittedName>
        <fullName evidence="3">Tyrosine-type recombinase/integrase</fullName>
    </submittedName>
</protein>
<dbReference type="RefSeq" id="WP_166878464.1">
    <property type="nucleotide sequence ID" value="NZ_WHJH01000024.1"/>
</dbReference>
<gene>
    <name evidence="3" type="ORF">F2P45_18840</name>
</gene>
<dbReference type="Gene3D" id="1.10.443.10">
    <property type="entry name" value="Intergrase catalytic core"/>
    <property type="match status" value="1"/>
</dbReference>
<dbReference type="Proteomes" id="UP000609726">
    <property type="component" value="Unassembled WGS sequence"/>
</dbReference>
<keyword evidence="4" id="KW-1185">Reference proteome</keyword>
<proteinExistence type="predicted"/>
<keyword evidence="1" id="KW-0233">DNA recombination</keyword>
<dbReference type="SUPFAM" id="SSF56349">
    <property type="entry name" value="DNA breaking-rejoining enzymes"/>
    <property type="match status" value="1"/>
</dbReference>
<comment type="caution">
    <text evidence="3">The sequence shown here is derived from an EMBL/GenBank/DDBJ whole genome shotgun (WGS) entry which is preliminary data.</text>
</comment>
<dbReference type="InterPro" id="IPR011010">
    <property type="entry name" value="DNA_brk_join_enz"/>
</dbReference>
<name>A0ABX0NW19_9BURK</name>
<sequence length="495" mass="54999">MKPQVNLNREQVPISIPALLLPSVVRYHDDYTDKHHSFSDFSCDIWPVYANGAILKINFDKFIESGPLLIIIKAFVCEMIRTTSGVTAGHYIFGLRAIAPNDITRLLTTEVSQCRFIWDELLAQQMHLHSYQALKSLLKFSASQKIGTWAPSYISYISSSLPLPSRDKHAAVRSGDVFIDINAEAKLVRWIQNAAQTASSLALPDLIDAGMVICCYQFAMRPKQIGLLRYRDMRFFTSQAGDESVHLTFHMLKQRAATSKRCPLIRKVKKEWVPIFSELLARTKLSGDSHLFGITVASNVSTRLQAALIRITGDEWTPTDLRHSGAMRQVDAGASAEELAEFMGHSSLDSGTVYYDTSATQAERVNQALGISQTYRTVVKIAAMGFISPNELSTLKGENQIAGAPHGIPISGIGACETGQPTCPYNPITACYGCPKFLATTDVEIHKQVLSEFREIVRFFYVSSRGENQSPAYLQLKQTINEVQDVIAIIEDRNA</sequence>
<evidence type="ECO:0000256" key="1">
    <source>
        <dbReference type="ARBA" id="ARBA00023172"/>
    </source>
</evidence>
<accession>A0ABX0NW19</accession>
<dbReference type="EMBL" id="WHJH01000024">
    <property type="protein sequence ID" value="NHZ91057.1"/>
    <property type="molecule type" value="Genomic_DNA"/>
</dbReference>
<dbReference type="PROSITE" id="PS51898">
    <property type="entry name" value="TYR_RECOMBINASE"/>
    <property type="match status" value="1"/>
</dbReference>
<reference evidence="3 4" key="1">
    <citation type="submission" date="2019-10" db="EMBL/GenBank/DDBJ databases">
        <title>Taxonomy of Antarctic Massilia spp.: description of Massilia rubra sp. nov., Massilia aquatica sp. nov., Massilia mucilaginosa sp. nov., Massilia frigida sp. nov. isolated from streams, lakes and regoliths.</title>
        <authorList>
            <person name="Holochova P."/>
            <person name="Sedlacek I."/>
            <person name="Kralova S."/>
            <person name="Maslanova I."/>
            <person name="Busse H.-J."/>
            <person name="Stankova E."/>
            <person name="Vrbovska V."/>
            <person name="Kovarovic V."/>
            <person name="Bartak M."/>
            <person name="Svec P."/>
            <person name="Pantucek R."/>
        </authorList>
    </citation>
    <scope>NUCLEOTIDE SEQUENCE [LARGE SCALE GENOMIC DNA]</scope>
    <source>
        <strain evidence="3 4">CCM 8733</strain>
    </source>
</reference>
<evidence type="ECO:0000259" key="2">
    <source>
        <dbReference type="PROSITE" id="PS51898"/>
    </source>
</evidence>
<evidence type="ECO:0000313" key="4">
    <source>
        <dbReference type="Proteomes" id="UP000609726"/>
    </source>
</evidence>
<dbReference type="InterPro" id="IPR013762">
    <property type="entry name" value="Integrase-like_cat_sf"/>
</dbReference>
<feature type="domain" description="Tyr recombinase" evidence="2">
    <location>
        <begin position="186"/>
        <end position="369"/>
    </location>
</feature>
<dbReference type="InterPro" id="IPR002104">
    <property type="entry name" value="Integrase_catalytic"/>
</dbReference>
<organism evidence="3 4">
    <name type="scientific">Massilia mucilaginosa</name>
    <dbReference type="NCBI Taxonomy" id="2609282"/>
    <lineage>
        <taxon>Bacteria</taxon>
        <taxon>Pseudomonadati</taxon>
        <taxon>Pseudomonadota</taxon>
        <taxon>Betaproteobacteria</taxon>
        <taxon>Burkholderiales</taxon>
        <taxon>Oxalobacteraceae</taxon>
        <taxon>Telluria group</taxon>
        <taxon>Massilia</taxon>
    </lineage>
</organism>
<evidence type="ECO:0000313" key="3">
    <source>
        <dbReference type="EMBL" id="NHZ91057.1"/>
    </source>
</evidence>